<comment type="caution">
    <text evidence="1">The sequence shown here is derived from an EMBL/GenBank/DDBJ whole genome shotgun (WGS) entry which is preliminary data.</text>
</comment>
<name>A0ABD2VVT6_9HYME</name>
<evidence type="ECO:0000313" key="2">
    <source>
        <dbReference type="Proteomes" id="UP001627154"/>
    </source>
</evidence>
<dbReference type="SMART" id="SM00368">
    <property type="entry name" value="LRR_RI"/>
    <property type="match status" value="7"/>
</dbReference>
<dbReference type="EMBL" id="JBJJXI010000170">
    <property type="protein sequence ID" value="KAL3384645.1"/>
    <property type="molecule type" value="Genomic_DNA"/>
</dbReference>
<dbReference type="PANTHER" id="PTHR24114">
    <property type="entry name" value="LEUCINE RICH REPEAT FAMILY PROTEIN"/>
    <property type="match status" value="1"/>
</dbReference>
<dbReference type="AlphaFoldDB" id="A0ABD2VVT6"/>
<reference evidence="1 2" key="1">
    <citation type="journal article" date="2024" name="bioRxiv">
        <title>A reference genome for Trichogramma kaykai: A tiny desert-dwelling parasitoid wasp with competing sex-ratio distorters.</title>
        <authorList>
            <person name="Culotta J."/>
            <person name="Lindsey A.R."/>
        </authorList>
    </citation>
    <scope>NUCLEOTIDE SEQUENCE [LARGE SCALE GENOMIC DNA]</scope>
    <source>
        <strain evidence="1 2">KSX58</strain>
    </source>
</reference>
<dbReference type="Pfam" id="PF13516">
    <property type="entry name" value="LRR_6"/>
    <property type="match status" value="2"/>
</dbReference>
<dbReference type="SUPFAM" id="SSF52047">
    <property type="entry name" value="RNI-like"/>
    <property type="match status" value="1"/>
</dbReference>
<dbReference type="InterPro" id="IPR052394">
    <property type="entry name" value="LRR-containing"/>
</dbReference>
<dbReference type="Proteomes" id="UP001627154">
    <property type="component" value="Unassembled WGS sequence"/>
</dbReference>
<dbReference type="PANTHER" id="PTHR24114:SF2">
    <property type="entry name" value="F-BOX DOMAIN-CONTAINING PROTEIN-RELATED"/>
    <property type="match status" value="1"/>
</dbReference>
<sequence>MKFMRPTTPLHKIKMKDFDIIYARDFCDYEEEEEECPSERWSLKYDLDQLIYRPDKIEEKEEDDEVKTILTSSSGDSKKLRIEESESVESLTHPCLKAISISDSELQFLNLYNFFPVPKDPGLRDAFWILYPSPPAYAADGIDKFHDLIEIFKLAPIGCLKKQLKSDTVDLSYFSLDSRIIQPLCQALIFNTTVQTLNLKDNIIPEKDCFYLNNLLLRNSNLSSLDLSYCKIGSEGARRLIEGISISSLRHISLRRCDLHAEGFSYIAKATSANALLLSLDVSDNNLDENSADHISYLISNTDSLKKLNLSWNNLYSKDTCEKMFKALIKNTTITDFDLSWNAMNQEGIFSLTNFIINTKTVERLNLEANCFSDNEVSVLAKAIVSNNSLKEILLSQNLFSPKGIAEFIIAISIDNFEKTPLRILDLENFWTTKNAIPALDQLKILKPNLNLKLGGILENFLIIGPDLRELFFKQANFDAMNQKNKKERKNFGHFILSLNDEIIPRDGFEALVKQSGIKLSENLINEIAKQFLVTRRMINLQEMKVSYLSYFPDTKAPLPQKLGSETEEAEKLLDISFQHID</sequence>
<keyword evidence="2" id="KW-1185">Reference proteome</keyword>
<dbReference type="InterPro" id="IPR032675">
    <property type="entry name" value="LRR_dom_sf"/>
</dbReference>
<dbReference type="InterPro" id="IPR001611">
    <property type="entry name" value="Leu-rich_rpt"/>
</dbReference>
<proteinExistence type="predicted"/>
<protein>
    <submittedName>
        <fullName evidence="1">Uncharacterized protein</fullName>
    </submittedName>
</protein>
<dbReference type="Gene3D" id="3.80.10.10">
    <property type="entry name" value="Ribonuclease Inhibitor"/>
    <property type="match status" value="2"/>
</dbReference>
<accession>A0ABD2VVT6</accession>
<evidence type="ECO:0000313" key="1">
    <source>
        <dbReference type="EMBL" id="KAL3384645.1"/>
    </source>
</evidence>
<organism evidence="1 2">
    <name type="scientific">Trichogramma kaykai</name>
    <dbReference type="NCBI Taxonomy" id="54128"/>
    <lineage>
        <taxon>Eukaryota</taxon>
        <taxon>Metazoa</taxon>
        <taxon>Ecdysozoa</taxon>
        <taxon>Arthropoda</taxon>
        <taxon>Hexapoda</taxon>
        <taxon>Insecta</taxon>
        <taxon>Pterygota</taxon>
        <taxon>Neoptera</taxon>
        <taxon>Endopterygota</taxon>
        <taxon>Hymenoptera</taxon>
        <taxon>Apocrita</taxon>
        <taxon>Proctotrupomorpha</taxon>
        <taxon>Chalcidoidea</taxon>
        <taxon>Trichogrammatidae</taxon>
        <taxon>Trichogramma</taxon>
    </lineage>
</organism>
<gene>
    <name evidence="1" type="ORF">TKK_019734</name>
</gene>